<accession>A0A0P5M1L6</accession>
<keyword evidence="3" id="KW-1185">Reference proteome</keyword>
<proteinExistence type="predicted"/>
<dbReference type="AlphaFoldDB" id="A0A0P5M1L6"/>
<dbReference type="GO" id="GO:0001669">
    <property type="term" value="C:acrosomal vesicle"/>
    <property type="evidence" value="ECO:0007669"/>
    <property type="project" value="TreeGrafter"/>
</dbReference>
<comment type="caution">
    <text evidence="2">The sequence shown here is derived from an EMBL/GenBank/DDBJ whole genome shotgun (WGS) entry which is preliminary data.</text>
</comment>
<dbReference type="EMBL" id="LRGB01001581">
    <property type="protein sequence ID" value="KZS11376.1"/>
    <property type="molecule type" value="Genomic_DNA"/>
</dbReference>
<sequence>METGGAKETAEDFCADSRHQVQTMYVQVEQRPTCPDKSNDVAERCDSPTATAGRYVVTVKLECPDSQVITQAWTLATSAGSLKERLSRMVELPVATLHLTHAGRAVQDHVTLGELGGRVNETISLSLRSVDPVVFPIRIKSILPPEDLMPLPDVITVRIHAKNVPDRDLVVEIENQSVRQPFLGGWRKKSNGLCYYHAQTQTDYTVGPGDRIRILTPEPKSKDCQVATIRDNHTQSSSSVSCQVRPFDWNVSSREDHLNATSRFVTVDDDEKSRRVKRRMSEKDQDNSSRPVSVTSSLSESIDDNNPTIEPVEALIIRFGDVTIEKNRCNDVEDQLDNHRIIFHEIEMLNSTKSSAVKDRILRRLLHRISQPKVWRSSTGAVVEVDTVEIEYLRELRLMYEAVCNSTLTEDRVRALHLLKRTLWKKSGPLVKELLQLADRELDLLARGLMSSALSGLQSRLRALLRHFITDQLPQPPCL</sequence>
<dbReference type="SUPFAM" id="SSF54236">
    <property type="entry name" value="Ubiquitin-like"/>
    <property type="match status" value="1"/>
</dbReference>
<dbReference type="Pfam" id="PF25805">
    <property type="entry name" value="IQUB"/>
    <property type="match status" value="1"/>
</dbReference>
<dbReference type="OrthoDB" id="10265862at2759"/>
<dbReference type="PANTHER" id="PTHR21074">
    <property type="entry name" value="IQ AND UBIQUITIN-LIKE DOMAIN-CONTAINING PROTEIN"/>
    <property type="match status" value="1"/>
</dbReference>
<dbReference type="GO" id="GO:0060271">
    <property type="term" value="P:cilium assembly"/>
    <property type="evidence" value="ECO:0007669"/>
    <property type="project" value="TreeGrafter"/>
</dbReference>
<dbReference type="InterPro" id="IPR029071">
    <property type="entry name" value="Ubiquitin-like_domsf"/>
</dbReference>
<gene>
    <name evidence="2" type="ORF">APZ42_024157</name>
</gene>
<organism evidence="2 3">
    <name type="scientific">Daphnia magna</name>
    <dbReference type="NCBI Taxonomy" id="35525"/>
    <lineage>
        <taxon>Eukaryota</taxon>
        <taxon>Metazoa</taxon>
        <taxon>Ecdysozoa</taxon>
        <taxon>Arthropoda</taxon>
        <taxon>Crustacea</taxon>
        <taxon>Branchiopoda</taxon>
        <taxon>Diplostraca</taxon>
        <taxon>Cladocera</taxon>
        <taxon>Anomopoda</taxon>
        <taxon>Daphniidae</taxon>
        <taxon>Daphnia</taxon>
    </lineage>
</organism>
<dbReference type="PANTHER" id="PTHR21074:SF0">
    <property type="entry name" value="IQ AND UBIQUITIN-LIKE DOMAIN-CONTAINING PROTEIN"/>
    <property type="match status" value="1"/>
</dbReference>
<feature type="compositionally biased region" description="Low complexity" evidence="1">
    <location>
        <begin position="288"/>
        <end position="300"/>
    </location>
</feature>
<name>A0A0P5M1L6_9CRUS</name>
<reference evidence="2 3" key="1">
    <citation type="submission" date="2016-03" db="EMBL/GenBank/DDBJ databases">
        <title>EvidentialGene: Evidence-directed Construction of Genes on Genomes.</title>
        <authorList>
            <person name="Gilbert D.G."/>
            <person name="Choi J.-H."/>
            <person name="Mockaitis K."/>
            <person name="Colbourne J."/>
            <person name="Pfrender M."/>
        </authorList>
    </citation>
    <scope>NUCLEOTIDE SEQUENCE [LARGE SCALE GENOMIC DNA]</scope>
    <source>
        <strain evidence="2 3">Xinb3</strain>
        <tissue evidence="2">Complete organism</tissue>
    </source>
</reference>
<dbReference type="InterPro" id="IPR000626">
    <property type="entry name" value="Ubiquitin-like_dom"/>
</dbReference>
<evidence type="ECO:0000313" key="2">
    <source>
        <dbReference type="EMBL" id="KZS11376.1"/>
    </source>
</evidence>
<dbReference type="GO" id="GO:0031514">
    <property type="term" value="C:motile cilium"/>
    <property type="evidence" value="ECO:0007669"/>
    <property type="project" value="TreeGrafter"/>
</dbReference>
<evidence type="ECO:0000313" key="3">
    <source>
        <dbReference type="Proteomes" id="UP000076858"/>
    </source>
</evidence>
<dbReference type="InterPro" id="IPR037695">
    <property type="entry name" value="IQUB"/>
</dbReference>
<dbReference type="Proteomes" id="UP000076858">
    <property type="component" value="Unassembled WGS sequence"/>
</dbReference>
<protein>
    <submittedName>
        <fullName evidence="2">IQ and ubiquitin domain-containing protein</fullName>
    </submittedName>
</protein>
<dbReference type="PROSITE" id="PS50053">
    <property type="entry name" value="UBIQUITIN_2"/>
    <property type="match status" value="1"/>
</dbReference>
<dbReference type="GO" id="GO:0030317">
    <property type="term" value="P:flagellated sperm motility"/>
    <property type="evidence" value="ECO:0007669"/>
    <property type="project" value="TreeGrafter"/>
</dbReference>
<feature type="region of interest" description="Disordered" evidence="1">
    <location>
        <begin position="267"/>
        <end position="305"/>
    </location>
</feature>
<dbReference type="STRING" id="35525.A0A0P5M1L6"/>
<dbReference type="InterPro" id="IPR057887">
    <property type="entry name" value="IQUB_helical"/>
</dbReference>
<evidence type="ECO:0000256" key="1">
    <source>
        <dbReference type="SAM" id="MobiDB-lite"/>
    </source>
</evidence>